<sequence>MTTVRQNTAWLYIGNKNWTLGDTEKLVEWCARHRVGKLLLHLHDWTNPAAEFAEQMDSVVEACSKAGIEIHGMIGTLQLRAEDRASLPFQSREAYCVDYEGISNWDEPLAGRRYVLDPSNPDVVSFIAGRCKDMLVKHPGLAGIHLDFIRFYHYESRLSIDTNQAGHWTVIPRAGEPLKLTTANGTTTTFFVEQALNHYNDPPIGRHLHLRRSYHYCFCERCLERLAREFNLSIPDELEETRQRADWILKHHAEDWYAFRSSLITGVVRNIRREITAQRKEAQLSAAIWYNSPYGNELRNEPFHPGSEYEQFGQKWWEWIKEGLMDFVCPMNYWLTPESFGQIIREQIARSENKVPLYAGLLRSDEFPIDQPLWEKYKLVAQEAGAAGISFFSYGGWKDLDS</sequence>
<reference evidence="2" key="1">
    <citation type="journal article" date="2019" name="Int. J. Syst. Evol. Microbiol.">
        <title>The Global Catalogue of Microorganisms (GCM) 10K type strain sequencing project: providing services to taxonomists for standard genome sequencing and annotation.</title>
        <authorList>
            <consortium name="The Broad Institute Genomics Platform"/>
            <consortium name="The Broad Institute Genome Sequencing Center for Infectious Disease"/>
            <person name="Wu L."/>
            <person name="Ma J."/>
        </authorList>
    </citation>
    <scope>NUCLEOTIDE SEQUENCE [LARGE SCALE GENOMIC DNA]</scope>
    <source>
        <strain evidence="2">CCUG 57263</strain>
    </source>
</reference>
<dbReference type="PANTHER" id="PTHR43405">
    <property type="entry name" value="GLYCOSYL HYDROLASE DIGH"/>
    <property type="match status" value="1"/>
</dbReference>
<protein>
    <recommendedName>
        <fullName evidence="3">Glycosyl hydrolase-like 10 domain-containing protein</fullName>
    </recommendedName>
</protein>
<gene>
    <name evidence="1" type="ORF">ACFQ03_05305</name>
</gene>
<dbReference type="Gene3D" id="3.20.20.80">
    <property type="entry name" value="Glycosidases"/>
    <property type="match status" value="1"/>
</dbReference>
<accession>A0ABW3D5F9</accession>
<dbReference type="SUPFAM" id="SSF51445">
    <property type="entry name" value="(Trans)glycosidases"/>
    <property type="match status" value="1"/>
</dbReference>
<dbReference type="PANTHER" id="PTHR43405:SF1">
    <property type="entry name" value="GLYCOSYL HYDROLASE DIGH"/>
    <property type="match status" value="1"/>
</dbReference>
<dbReference type="InterPro" id="IPR052177">
    <property type="entry name" value="Divisome_Glycosyl_Hydrolase"/>
</dbReference>
<dbReference type="RefSeq" id="WP_144932951.1">
    <property type="nucleotide sequence ID" value="NZ_JBHTIU010000016.1"/>
</dbReference>
<comment type="caution">
    <text evidence="1">The sequence shown here is derived from an EMBL/GenBank/DDBJ whole genome shotgun (WGS) entry which is preliminary data.</text>
</comment>
<dbReference type="EMBL" id="JBHTIU010000016">
    <property type="protein sequence ID" value="MFD0868557.1"/>
    <property type="molecule type" value="Genomic_DNA"/>
</dbReference>
<evidence type="ECO:0000313" key="2">
    <source>
        <dbReference type="Proteomes" id="UP001597120"/>
    </source>
</evidence>
<dbReference type="InterPro" id="IPR017853">
    <property type="entry name" value="GH"/>
</dbReference>
<organism evidence="1 2">
    <name type="scientific">Paenibacillus residui</name>
    <dbReference type="NCBI Taxonomy" id="629724"/>
    <lineage>
        <taxon>Bacteria</taxon>
        <taxon>Bacillati</taxon>
        <taxon>Bacillota</taxon>
        <taxon>Bacilli</taxon>
        <taxon>Bacillales</taxon>
        <taxon>Paenibacillaceae</taxon>
        <taxon>Paenibacillus</taxon>
    </lineage>
</organism>
<name>A0ABW3D5F9_9BACL</name>
<proteinExistence type="predicted"/>
<keyword evidence="2" id="KW-1185">Reference proteome</keyword>
<evidence type="ECO:0008006" key="3">
    <source>
        <dbReference type="Google" id="ProtNLM"/>
    </source>
</evidence>
<evidence type="ECO:0000313" key="1">
    <source>
        <dbReference type="EMBL" id="MFD0868557.1"/>
    </source>
</evidence>
<dbReference type="Proteomes" id="UP001597120">
    <property type="component" value="Unassembled WGS sequence"/>
</dbReference>